<proteinExistence type="predicted"/>
<gene>
    <name evidence="1" type="ORF">MTR67_039785</name>
</gene>
<dbReference type="Proteomes" id="UP001234989">
    <property type="component" value="Chromosome 9"/>
</dbReference>
<evidence type="ECO:0000313" key="2">
    <source>
        <dbReference type="Proteomes" id="UP001234989"/>
    </source>
</evidence>
<feature type="non-terminal residue" evidence="1">
    <location>
        <position position="86"/>
    </location>
</feature>
<protein>
    <submittedName>
        <fullName evidence="1">Uncharacterized protein</fullName>
    </submittedName>
</protein>
<evidence type="ECO:0000313" key="1">
    <source>
        <dbReference type="EMBL" id="WMV46400.1"/>
    </source>
</evidence>
<accession>A0AAF0ZR27</accession>
<keyword evidence="2" id="KW-1185">Reference proteome</keyword>
<organism evidence="1 2">
    <name type="scientific">Solanum verrucosum</name>
    <dbReference type="NCBI Taxonomy" id="315347"/>
    <lineage>
        <taxon>Eukaryota</taxon>
        <taxon>Viridiplantae</taxon>
        <taxon>Streptophyta</taxon>
        <taxon>Embryophyta</taxon>
        <taxon>Tracheophyta</taxon>
        <taxon>Spermatophyta</taxon>
        <taxon>Magnoliopsida</taxon>
        <taxon>eudicotyledons</taxon>
        <taxon>Gunneridae</taxon>
        <taxon>Pentapetalae</taxon>
        <taxon>asterids</taxon>
        <taxon>lamiids</taxon>
        <taxon>Solanales</taxon>
        <taxon>Solanaceae</taxon>
        <taxon>Solanoideae</taxon>
        <taxon>Solaneae</taxon>
        <taxon>Solanum</taxon>
    </lineage>
</organism>
<dbReference type="AlphaFoldDB" id="A0AAF0ZR27"/>
<reference evidence="1" key="1">
    <citation type="submission" date="2023-08" db="EMBL/GenBank/DDBJ databases">
        <title>A de novo genome assembly of Solanum verrucosum Schlechtendal, a Mexican diploid species geographically isolated from the other diploid A-genome species in potato relatives.</title>
        <authorList>
            <person name="Hosaka K."/>
        </authorList>
    </citation>
    <scope>NUCLEOTIDE SEQUENCE</scope>
    <source>
        <tissue evidence="1">Young leaves</tissue>
    </source>
</reference>
<name>A0AAF0ZR27_SOLVR</name>
<dbReference type="EMBL" id="CP133620">
    <property type="protein sequence ID" value="WMV46400.1"/>
    <property type="molecule type" value="Genomic_DNA"/>
</dbReference>
<sequence length="86" mass="10155">MQDKNVINNTSRQLKHVFTQKDLNLRHQRWMELLKDYDVTIQYHPASVEVRPTFIEEIKAKQFEDENLNELRKNTVSGKAQGATLD</sequence>